<proteinExistence type="predicted"/>
<evidence type="ECO:0000313" key="2">
    <source>
        <dbReference type="Proteomes" id="UP000825729"/>
    </source>
</evidence>
<sequence>MINLSAASNEAQINANGNCFAKGKLFHDSAKRCSKQVSLFRHNIKISQRMLIAIGLPDEALDYLLCKKSFKAALQSSLSTWLTSTALESFSANTVTLPISQLVFLRTHRNDLFKDGMLVTGRPEDTWKSIFEGSATNPNIMPEFNCIAQGPERPVSRASRKSDEGYVGGLEIF</sequence>
<keyword evidence="2" id="KW-1185">Reference proteome</keyword>
<protein>
    <submittedName>
        <fullName evidence="1">Uncharacterized protein</fullName>
    </submittedName>
</protein>
<dbReference type="AlphaFoldDB" id="A0AAV7FG76"/>
<dbReference type="EMBL" id="JAINDJ010000002">
    <property type="protein sequence ID" value="KAG9459988.1"/>
    <property type="molecule type" value="Genomic_DNA"/>
</dbReference>
<gene>
    <name evidence="1" type="ORF">H6P81_004496</name>
</gene>
<accession>A0AAV7FG76</accession>
<evidence type="ECO:0000313" key="1">
    <source>
        <dbReference type="EMBL" id="KAG9459988.1"/>
    </source>
</evidence>
<comment type="caution">
    <text evidence="1">The sequence shown here is derived from an EMBL/GenBank/DDBJ whole genome shotgun (WGS) entry which is preliminary data.</text>
</comment>
<reference evidence="1 2" key="1">
    <citation type="submission" date="2021-07" db="EMBL/GenBank/DDBJ databases">
        <title>The Aristolochia fimbriata genome: insights into angiosperm evolution, floral development and chemical biosynthesis.</title>
        <authorList>
            <person name="Jiao Y."/>
        </authorList>
    </citation>
    <scope>NUCLEOTIDE SEQUENCE [LARGE SCALE GENOMIC DNA]</scope>
    <source>
        <strain evidence="1">IBCAS-2021</strain>
        <tissue evidence="1">Leaf</tissue>
    </source>
</reference>
<dbReference type="Proteomes" id="UP000825729">
    <property type="component" value="Unassembled WGS sequence"/>
</dbReference>
<organism evidence="1 2">
    <name type="scientific">Aristolochia fimbriata</name>
    <name type="common">White veined hardy Dutchman's pipe vine</name>
    <dbReference type="NCBI Taxonomy" id="158543"/>
    <lineage>
        <taxon>Eukaryota</taxon>
        <taxon>Viridiplantae</taxon>
        <taxon>Streptophyta</taxon>
        <taxon>Embryophyta</taxon>
        <taxon>Tracheophyta</taxon>
        <taxon>Spermatophyta</taxon>
        <taxon>Magnoliopsida</taxon>
        <taxon>Magnoliidae</taxon>
        <taxon>Piperales</taxon>
        <taxon>Aristolochiaceae</taxon>
        <taxon>Aristolochia</taxon>
    </lineage>
</organism>
<name>A0AAV7FG76_ARIFI</name>